<sequence>MLRDVIAERGWPALIHTRTDGYQFTADWEELEAYEVAVIRETLTAVRRLITGTVAPYTALHPGDERVRHIIAQLNSVESTLSLLA</sequence>
<evidence type="ECO:0000313" key="1">
    <source>
        <dbReference type="EMBL" id="GHE98500.1"/>
    </source>
</evidence>
<gene>
    <name evidence="1" type="ORF">GCM10018772_23660</name>
</gene>
<dbReference type="RefSeq" id="WP_190204133.1">
    <property type="nucleotide sequence ID" value="NZ_BNBI01000004.1"/>
</dbReference>
<reference evidence="1" key="2">
    <citation type="submission" date="2020-09" db="EMBL/GenBank/DDBJ databases">
        <authorList>
            <person name="Sun Q."/>
            <person name="Ohkuma M."/>
        </authorList>
    </citation>
    <scope>NUCLEOTIDE SEQUENCE</scope>
    <source>
        <strain evidence="1">JCM 4477</strain>
    </source>
</reference>
<proteinExistence type="predicted"/>
<dbReference type="AlphaFoldDB" id="A0A919ADH3"/>
<dbReference type="Proteomes" id="UP000630718">
    <property type="component" value="Unassembled WGS sequence"/>
</dbReference>
<reference evidence="1" key="1">
    <citation type="journal article" date="2014" name="Int. J. Syst. Evol. Microbiol.">
        <title>Complete genome sequence of Corynebacterium casei LMG S-19264T (=DSM 44701T), isolated from a smear-ripened cheese.</title>
        <authorList>
            <consortium name="US DOE Joint Genome Institute (JGI-PGF)"/>
            <person name="Walter F."/>
            <person name="Albersmeier A."/>
            <person name="Kalinowski J."/>
            <person name="Ruckert C."/>
        </authorList>
    </citation>
    <scope>NUCLEOTIDE SEQUENCE</scope>
    <source>
        <strain evidence="1">JCM 4477</strain>
    </source>
</reference>
<protein>
    <recommendedName>
        <fullName evidence="3">RacP protein</fullName>
    </recommendedName>
</protein>
<name>A0A919ADH3_9ACTN</name>
<dbReference type="EMBL" id="BNBI01000004">
    <property type="protein sequence ID" value="GHE98500.1"/>
    <property type="molecule type" value="Genomic_DNA"/>
</dbReference>
<accession>A0A919ADH3</accession>
<keyword evidence="2" id="KW-1185">Reference proteome</keyword>
<evidence type="ECO:0000313" key="2">
    <source>
        <dbReference type="Proteomes" id="UP000630718"/>
    </source>
</evidence>
<organism evidence="1 2">
    <name type="scientific">Streptomyces fumanus</name>
    <dbReference type="NCBI Taxonomy" id="67302"/>
    <lineage>
        <taxon>Bacteria</taxon>
        <taxon>Bacillati</taxon>
        <taxon>Actinomycetota</taxon>
        <taxon>Actinomycetes</taxon>
        <taxon>Kitasatosporales</taxon>
        <taxon>Streptomycetaceae</taxon>
        <taxon>Streptomyces</taxon>
    </lineage>
</organism>
<comment type="caution">
    <text evidence="1">The sequence shown here is derived from an EMBL/GenBank/DDBJ whole genome shotgun (WGS) entry which is preliminary data.</text>
</comment>
<evidence type="ECO:0008006" key="3">
    <source>
        <dbReference type="Google" id="ProtNLM"/>
    </source>
</evidence>